<sequence length="249" mass="26279">MATKTADHGTRARYRAGCRCSECRTWKTNDQAAYRERKRVAAGGGPVAESAPAPEVRARPTREKRPTSARESRRVERARPTGAVVVSVGAPDFDDQVRTALTVRRPASDDELAQLIESALWDAHGDSATASVVAADAIRAAGWIHRDSVDPLEILEPSAAIERAAREALPEAKDAATRLRHELVFRGARALDDPANARYFASTVEALRKVLADVKDSGGAGGADAFAALVGAIRGTGGSGNPAPVGDPP</sequence>
<name>A0A7W5CI95_9MICO</name>
<evidence type="ECO:0000313" key="3">
    <source>
        <dbReference type="Proteomes" id="UP000543579"/>
    </source>
</evidence>
<feature type="region of interest" description="Disordered" evidence="1">
    <location>
        <begin position="38"/>
        <end position="80"/>
    </location>
</feature>
<dbReference type="RefSeq" id="WP_183419661.1">
    <property type="nucleotide sequence ID" value="NZ_JACHXY010000002.1"/>
</dbReference>
<reference evidence="2 3" key="1">
    <citation type="submission" date="2020-08" db="EMBL/GenBank/DDBJ databases">
        <title>Genomic Encyclopedia of Type Strains, Phase III (KMG-III): the genomes of soil and plant-associated and newly described type strains.</title>
        <authorList>
            <person name="Whitman W."/>
        </authorList>
    </citation>
    <scope>NUCLEOTIDE SEQUENCE [LARGE SCALE GENOMIC DNA]</scope>
    <source>
        <strain evidence="2 3">CECT 8356</strain>
    </source>
</reference>
<evidence type="ECO:0000313" key="2">
    <source>
        <dbReference type="EMBL" id="MBB3158203.1"/>
    </source>
</evidence>
<accession>A0A7W5CI95</accession>
<dbReference type="Proteomes" id="UP000543579">
    <property type="component" value="Unassembled WGS sequence"/>
</dbReference>
<organism evidence="2 3">
    <name type="scientific">Microbacterium proteolyticum</name>
    <dbReference type="NCBI Taxonomy" id="1572644"/>
    <lineage>
        <taxon>Bacteria</taxon>
        <taxon>Bacillati</taxon>
        <taxon>Actinomycetota</taxon>
        <taxon>Actinomycetes</taxon>
        <taxon>Micrococcales</taxon>
        <taxon>Microbacteriaceae</taxon>
        <taxon>Microbacterium</taxon>
    </lineage>
</organism>
<dbReference type="EMBL" id="JACHXY010000002">
    <property type="protein sequence ID" value="MBB3158203.1"/>
    <property type="molecule type" value="Genomic_DNA"/>
</dbReference>
<dbReference type="AlphaFoldDB" id="A0A7W5CI95"/>
<feature type="compositionally biased region" description="Basic and acidic residues" evidence="1">
    <location>
        <begin position="56"/>
        <end position="79"/>
    </location>
</feature>
<protein>
    <submittedName>
        <fullName evidence="2">Uncharacterized protein</fullName>
    </submittedName>
</protein>
<proteinExistence type="predicted"/>
<gene>
    <name evidence="2" type="ORF">FHS07_001899</name>
</gene>
<evidence type="ECO:0000256" key="1">
    <source>
        <dbReference type="SAM" id="MobiDB-lite"/>
    </source>
</evidence>
<comment type="caution">
    <text evidence="2">The sequence shown here is derived from an EMBL/GenBank/DDBJ whole genome shotgun (WGS) entry which is preliminary data.</text>
</comment>